<dbReference type="Proteomes" id="UP000017840">
    <property type="component" value="Unassembled WGS sequence"/>
</dbReference>
<proteinExistence type="predicted"/>
<keyword evidence="1" id="KW-0812">Transmembrane</keyword>
<dbReference type="AlphaFoldDB" id="V4GUD2"/>
<keyword evidence="1" id="KW-0472">Membrane</keyword>
<sequence>MTATHSAQRIGLFALHQTTVLLGILLFPLALATHRVGLSLPMGGAVERVRRAYADATNAGDSDAADR</sequence>
<name>V4GUD2_9EURY</name>
<evidence type="ECO:0000313" key="3">
    <source>
        <dbReference type="Proteomes" id="UP000017840"/>
    </source>
</evidence>
<evidence type="ECO:0000313" key="2">
    <source>
        <dbReference type="EMBL" id="ESP88746.1"/>
    </source>
</evidence>
<protein>
    <submittedName>
        <fullName evidence="2">Uncharacterized protein</fullName>
    </submittedName>
</protein>
<dbReference type="STRING" id="1324957.K933_07843"/>
<reference evidence="2 3" key="1">
    <citation type="journal article" date="2013" name="Genome Announc.">
        <title>Draft Genome Sequence of 'Candidatus Halobonum tyrrellensis' Strain G22, Isolated from the Hypersaline Waters of Lake Tyrrell, Australia.</title>
        <authorList>
            <person name="Ugalde J.A."/>
            <person name="Narasingarao P."/>
            <person name="Kuo S."/>
            <person name="Podell S."/>
            <person name="Allen E.E."/>
        </authorList>
    </citation>
    <scope>NUCLEOTIDE SEQUENCE [LARGE SCALE GENOMIC DNA]</scope>
    <source>
        <strain evidence="2 3">G22</strain>
    </source>
</reference>
<keyword evidence="3" id="KW-1185">Reference proteome</keyword>
<accession>V4GUD2</accession>
<keyword evidence="1" id="KW-1133">Transmembrane helix</keyword>
<feature type="transmembrane region" description="Helical" evidence="1">
    <location>
        <begin position="12"/>
        <end position="32"/>
    </location>
</feature>
<dbReference type="RefSeq" id="WP_023394154.1">
    <property type="nucleotide sequence ID" value="NZ_ASGZ01000026.1"/>
</dbReference>
<evidence type="ECO:0000256" key="1">
    <source>
        <dbReference type="SAM" id="Phobius"/>
    </source>
</evidence>
<gene>
    <name evidence="2" type="ORF">K933_07843</name>
</gene>
<dbReference type="OrthoDB" id="338619at2157"/>
<comment type="caution">
    <text evidence="2">The sequence shown here is derived from an EMBL/GenBank/DDBJ whole genome shotgun (WGS) entry which is preliminary data.</text>
</comment>
<dbReference type="EMBL" id="ASGZ01000026">
    <property type="protein sequence ID" value="ESP88746.1"/>
    <property type="molecule type" value="Genomic_DNA"/>
</dbReference>
<organism evidence="2 3">
    <name type="scientific">Candidatus Halobonum tyrrellensis G22</name>
    <dbReference type="NCBI Taxonomy" id="1324957"/>
    <lineage>
        <taxon>Archaea</taxon>
        <taxon>Methanobacteriati</taxon>
        <taxon>Methanobacteriota</taxon>
        <taxon>Stenosarchaea group</taxon>
        <taxon>Halobacteria</taxon>
        <taxon>Halobacteriales</taxon>
        <taxon>Haloferacaceae</taxon>
        <taxon>Candidatus Halobonum</taxon>
    </lineage>
</organism>